<keyword evidence="3" id="KW-1133">Transmembrane helix</keyword>
<accession>A0A9P9Y458</accession>
<keyword evidence="3" id="KW-0472">Membrane</keyword>
<dbReference type="PANTHER" id="PTHR32385">
    <property type="entry name" value="MANNOSYL PHOSPHORYLINOSITOL CERAMIDE SYNTHASE"/>
    <property type="match status" value="1"/>
</dbReference>
<dbReference type="SUPFAM" id="SSF53448">
    <property type="entry name" value="Nucleotide-diphospho-sugar transferases"/>
    <property type="match status" value="1"/>
</dbReference>
<proteinExistence type="inferred from homology"/>
<dbReference type="PANTHER" id="PTHR32385:SF15">
    <property type="entry name" value="INOSITOL PHOSPHOCERAMIDE MANNOSYLTRANSFERASE 1"/>
    <property type="match status" value="1"/>
</dbReference>
<dbReference type="GO" id="GO:0000030">
    <property type="term" value="F:mannosyltransferase activity"/>
    <property type="evidence" value="ECO:0007669"/>
    <property type="project" value="TreeGrafter"/>
</dbReference>
<dbReference type="OrthoDB" id="3647at2759"/>
<dbReference type="GeneID" id="75827437"/>
<dbReference type="GO" id="GO:0051999">
    <property type="term" value="P:mannosyl-inositol phosphorylceramide biosynthetic process"/>
    <property type="evidence" value="ECO:0007669"/>
    <property type="project" value="TreeGrafter"/>
</dbReference>
<dbReference type="AlphaFoldDB" id="A0A9P9Y458"/>
<feature type="transmembrane region" description="Helical" evidence="3">
    <location>
        <begin position="291"/>
        <end position="313"/>
    </location>
</feature>
<dbReference type="InterPro" id="IPR029044">
    <property type="entry name" value="Nucleotide-diphossugar_trans"/>
</dbReference>
<keyword evidence="3" id="KW-0812">Transmembrane</keyword>
<keyword evidence="2" id="KW-0808">Transferase</keyword>
<organism evidence="4 5">
    <name type="scientific">Emericellopsis cladophorae</name>
    <dbReference type="NCBI Taxonomy" id="2686198"/>
    <lineage>
        <taxon>Eukaryota</taxon>
        <taxon>Fungi</taxon>
        <taxon>Dikarya</taxon>
        <taxon>Ascomycota</taxon>
        <taxon>Pezizomycotina</taxon>
        <taxon>Sordariomycetes</taxon>
        <taxon>Hypocreomycetidae</taxon>
        <taxon>Hypocreales</taxon>
        <taxon>Bionectriaceae</taxon>
        <taxon>Emericellopsis</taxon>
    </lineage>
</organism>
<evidence type="ECO:0000256" key="2">
    <source>
        <dbReference type="ARBA" id="ARBA00022679"/>
    </source>
</evidence>
<dbReference type="Pfam" id="PF04488">
    <property type="entry name" value="Gly_transf_sug"/>
    <property type="match status" value="1"/>
</dbReference>
<dbReference type="Proteomes" id="UP001055219">
    <property type="component" value="Unassembled WGS sequence"/>
</dbReference>
<evidence type="ECO:0000313" key="5">
    <source>
        <dbReference type="Proteomes" id="UP001055219"/>
    </source>
</evidence>
<dbReference type="EMBL" id="JAGIXG020000011">
    <property type="protein sequence ID" value="KAI6782775.1"/>
    <property type="molecule type" value="Genomic_DNA"/>
</dbReference>
<dbReference type="InterPro" id="IPR051706">
    <property type="entry name" value="Glycosyltransferase_domain"/>
</dbReference>
<evidence type="ECO:0000256" key="1">
    <source>
        <dbReference type="ARBA" id="ARBA00009003"/>
    </source>
</evidence>
<keyword evidence="5" id="KW-1185">Reference proteome</keyword>
<gene>
    <name evidence="4" type="ORF">J7T54_000918</name>
</gene>
<comment type="similarity">
    <text evidence="1">Belongs to the glycosyltransferase 32 family.</text>
</comment>
<sequence length="335" mass="37813">MRARPLALFLGTGCFCIIALALRHHIFQVAEVARTYATFHRLVEKHPELLYRYPEPAEGPERVPKRIHHIALGGGTQVSEHDEAIRSCREPHPTWEHHVWTDDKAVEFLQEHYPDILPHYTGYAQNIQRANVLRYALLHKLGGVYLDLDVSCHVALDSTPIVRLPLVTPGAYPAGVNNAFIAAQPRHPFLARVLDQVPHHDMFWGVPMRIPYVENMMSTGCMFFTNRWMSHVRDLLAGRQDQPVYVLADAEGRMEPHMLRGRVTTPLFTHGGASSWHGWDAALILVIGKHYLVFGALLCATVVGTGLAAVHLCKASRRRSWFRRRSWTAGLAKGA</sequence>
<comment type="caution">
    <text evidence="4">The sequence shown here is derived from an EMBL/GenBank/DDBJ whole genome shotgun (WGS) entry which is preliminary data.</text>
</comment>
<reference evidence="4" key="1">
    <citation type="journal article" date="2021" name="J Fungi (Basel)">
        <title>Genomic and Metabolomic Analyses of the Marine Fungus Emericellopsis cladophorae: Insights into Saltwater Adaptability Mechanisms and Its Biosynthetic Potential.</title>
        <authorList>
            <person name="Goncalves M.F.M."/>
            <person name="Hilario S."/>
            <person name="Van de Peer Y."/>
            <person name="Esteves A.C."/>
            <person name="Alves A."/>
        </authorList>
    </citation>
    <scope>NUCLEOTIDE SEQUENCE</scope>
    <source>
        <strain evidence="4">MUM 19.33</strain>
    </source>
</reference>
<dbReference type="Gene3D" id="3.90.550.20">
    <property type="match status" value="1"/>
</dbReference>
<dbReference type="RefSeq" id="XP_051363631.1">
    <property type="nucleotide sequence ID" value="XM_051504957.1"/>
</dbReference>
<evidence type="ECO:0000256" key="3">
    <source>
        <dbReference type="SAM" id="Phobius"/>
    </source>
</evidence>
<reference evidence="4" key="2">
    <citation type="submission" date="2022-07" db="EMBL/GenBank/DDBJ databases">
        <authorList>
            <person name="Goncalves M.F.M."/>
            <person name="Hilario S."/>
            <person name="Van De Peer Y."/>
            <person name="Esteves A.C."/>
            <person name="Alves A."/>
        </authorList>
    </citation>
    <scope>NUCLEOTIDE SEQUENCE</scope>
    <source>
        <strain evidence="4">MUM 19.33</strain>
    </source>
</reference>
<dbReference type="InterPro" id="IPR007577">
    <property type="entry name" value="GlycoTrfase_DXD_sugar-bd_CS"/>
</dbReference>
<dbReference type="GO" id="GO:0016020">
    <property type="term" value="C:membrane"/>
    <property type="evidence" value="ECO:0007669"/>
    <property type="project" value="GOC"/>
</dbReference>
<name>A0A9P9Y458_9HYPO</name>
<protein>
    <submittedName>
        <fullName evidence="4">Glycosyltransferase family 32</fullName>
    </submittedName>
</protein>
<evidence type="ECO:0000313" key="4">
    <source>
        <dbReference type="EMBL" id="KAI6782775.1"/>
    </source>
</evidence>